<feature type="transmembrane region" description="Helical" evidence="1">
    <location>
        <begin position="6"/>
        <end position="27"/>
    </location>
</feature>
<organism evidence="2 3">
    <name type="scientific">Desulfofundulus kuznetsovii (strain DSM 6115 / VKM B-1805 / 17)</name>
    <name type="common">Desulfotomaculum kuznetsovii</name>
    <dbReference type="NCBI Taxonomy" id="760568"/>
    <lineage>
        <taxon>Bacteria</taxon>
        <taxon>Bacillati</taxon>
        <taxon>Bacillota</taxon>
        <taxon>Clostridia</taxon>
        <taxon>Eubacteriales</taxon>
        <taxon>Peptococcaceae</taxon>
        <taxon>Desulfofundulus</taxon>
    </lineage>
</organism>
<keyword evidence="1" id="KW-0472">Membrane</keyword>
<protein>
    <submittedName>
        <fullName evidence="2">Uncharacterized protein</fullName>
    </submittedName>
</protein>
<keyword evidence="3" id="KW-1185">Reference proteome</keyword>
<dbReference type="Proteomes" id="UP000009229">
    <property type="component" value="Chromosome"/>
</dbReference>
<reference evidence="3" key="1">
    <citation type="submission" date="2011-05" db="EMBL/GenBank/DDBJ databases">
        <title>Complete sequence of Desulfotomaculum kuznetsovii DSM 6115.</title>
        <authorList>
            <person name="Lucas S."/>
            <person name="Han J."/>
            <person name="Lapidus A."/>
            <person name="Cheng J.-F."/>
            <person name="Goodwin L."/>
            <person name="Pitluck S."/>
            <person name="Peters L."/>
            <person name="Mikhailova N."/>
            <person name="Lu M."/>
            <person name="Saunders E."/>
            <person name="Han C."/>
            <person name="Tapia R."/>
            <person name="Land M."/>
            <person name="Hauser L."/>
            <person name="Kyrpides N."/>
            <person name="Ivanova N."/>
            <person name="Pagani I."/>
            <person name="Nazina T."/>
            <person name="Ivanova A."/>
            <person name="Parshina S."/>
            <person name="Kuever J."/>
            <person name="Muyzer G."/>
            <person name="Plugge C."/>
            <person name="Stams A."/>
            <person name="Woyke T."/>
        </authorList>
    </citation>
    <scope>NUCLEOTIDE SEQUENCE [LARGE SCALE GENOMIC DNA]</scope>
    <source>
        <strain evidence="3">DSM 6115 / VKM B-1805 / 17</strain>
    </source>
</reference>
<evidence type="ECO:0000313" key="2">
    <source>
        <dbReference type="EMBL" id="AEG13867.1"/>
    </source>
</evidence>
<dbReference type="EMBL" id="CP002770">
    <property type="protein sequence ID" value="AEG13867.1"/>
    <property type="molecule type" value="Genomic_DNA"/>
</dbReference>
<gene>
    <name evidence="2" type="ordered locus">Desku_0226</name>
</gene>
<accession>A0AAU8PDR5</accession>
<name>A0AAU8PDR5_DESK7</name>
<dbReference type="KEGG" id="dku:Desku_0226"/>
<evidence type="ECO:0000313" key="3">
    <source>
        <dbReference type="Proteomes" id="UP000009229"/>
    </source>
</evidence>
<dbReference type="AlphaFoldDB" id="A0AAU8PDR5"/>
<proteinExistence type="predicted"/>
<evidence type="ECO:0000256" key="1">
    <source>
        <dbReference type="SAM" id="Phobius"/>
    </source>
</evidence>
<dbReference type="RefSeq" id="WP_013821382.1">
    <property type="nucleotide sequence ID" value="NC_015573.1"/>
</dbReference>
<sequence>MSDLFTYTSLGTLTGAVTATVLVVEFLKELGPLKHLPTRWLALAVAEGIVVVTSRPH</sequence>
<keyword evidence="1" id="KW-1133">Transmembrane helix</keyword>
<keyword evidence="1" id="KW-0812">Transmembrane</keyword>